<keyword evidence="2" id="KW-0732">Signal</keyword>
<keyword evidence="4" id="KW-1185">Reference proteome</keyword>
<comment type="caution">
    <text evidence="3">The sequence shown here is derived from an EMBL/GenBank/DDBJ whole genome shotgun (WGS) entry which is preliminary data.</text>
</comment>
<evidence type="ECO:0000256" key="1">
    <source>
        <dbReference type="SAM" id="MobiDB-lite"/>
    </source>
</evidence>
<dbReference type="AlphaFoldDB" id="A0A8X6X669"/>
<feature type="region of interest" description="Disordered" evidence="1">
    <location>
        <begin position="37"/>
        <end position="86"/>
    </location>
</feature>
<proteinExistence type="predicted"/>
<feature type="non-terminal residue" evidence="3">
    <location>
        <position position="103"/>
    </location>
</feature>
<accession>A0A8X6X669</accession>
<name>A0A8X6X669_9ARAC</name>
<organism evidence="3 4">
    <name type="scientific">Trichonephila inaurata madagascariensis</name>
    <dbReference type="NCBI Taxonomy" id="2747483"/>
    <lineage>
        <taxon>Eukaryota</taxon>
        <taxon>Metazoa</taxon>
        <taxon>Ecdysozoa</taxon>
        <taxon>Arthropoda</taxon>
        <taxon>Chelicerata</taxon>
        <taxon>Arachnida</taxon>
        <taxon>Araneae</taxon>
        <taxon>Araneomorphae</taxon>
        <taxon>Entelegynae</taxon>
        <taxon>Araneoidea</taxon>
        <taxon>Nephilidae</taxon>
        <taxon>Trichonephila</taxon>
        <taxon>Trichonephila inaurata</taxon>
    </lineage>
</organism>
<dbReference type="Proteomes" id="UP000886998">
    <property type="component" value="Unassembled WGS sequence"/>
</dbReference>
<evidence type="ECO:0000313" key="4">
    <source>
        <dbReference type="Proteomes" id="UP000886998"/>
    </source>
</evidence>
<evidence type="ECO:0000313" key="3">
    <source>
        <dbReference type="EMBL" id="GFY46975.1"/>
    </source>
</evidence>
<reference evidence="3" key="1">
    <citation type="submission" date="2020-08" db="EMBL/GenBank/DDBJ databases">
        <title>Multicomponent nature underlies the extraordinary mechanical properties of spider dragline silk.</title>
        <authorList>
            <person name="Kono N."/>
            <person name="Nakamura H."/>
            <person name="Mori M."/>
            <person name="Yoshida Y."/>
            <person name="Ohtoshi R."/>
            <person name="Malay A.D."/>
            <person name="Moran D.A.P."/>
            <person name="Tomita M."/>
            <person name="Numata K."/>
            <person name="Arakawa K."/>
        </authorList>
    </citation>
    <scope>NUCLEOTIDE SEQUENCE</scope>
</reference>
<feature type="signal peptide" evidence="2">
    <location>
        <begin position="1"/>
        <end position="31"/>
    </location>
</feature>
<evidence type="ECO:0000256" key="2">
    <source>
        <dbReference type="SAM" id="SignalP"/>
    </source>
</evidence>
<gene>
    <name evidence="3" type="ORF">TNIN_66381</name>
</gene>
<protein>
    <submittedName>
        <fullName evidence="3">Uncharacterized protein</fullName>
    </submittedName>
</protein>
<feature type="chain" id="PRO_5036476323" evidence="2">
    <location>
        <begin position="32"/>
        <end position="103"/>
    </location>
</feature>
<dbReference type="EMBL" id="BMAV01005692">
    <property type="protein sequence ID" value="GFY46975.1"/>
    <property type="molecule type" value="Genomic_DNA"/>
</dbReference>
<feature type="compositionally biased region" description="Low complexity" evidence="1">
    <location>
        <begin position="66"/>
        <end position="79"/>
    </location>
</feature>
<sequence length="103" mass="11514">QVLAVNIKMRKACMLILCAAIFLSVIQNNRGNASFFKRSPILGDSDDSEVVSIRVERSPQNDDDTSTPQPSNTDTSSSSSDDDFDDQIMLIENSIFRRLEHFS</sequence>
<dbReference type="OrthoDB" id="10552996at2759"/>